<dbReference type="InterPro" id="IPR036259">
    <property type="entry name" value="MFS_trans_sf"/>
</dbReference>
<accession>A0A2X2SW55</accession>
<dbReference type="GO" id="GO:0022857">
    <property type="term" value="F:transmembrane transporter activity"/>
    <property type="evidence" value="ECO:0007669"/>
    <property type="project" value="InterPro"/>
</dbReference>
<dbReference type="InterPro" id="IPR011701">
    <property type="entry name" value="MFS"/>
</dbReference>
<keyword evidence="2 5" id="KW-0812">Transmembrane</keyword>
<keyword evidence="3 5" id="KW-1133">Transmembrane helix</keyword>
<dbReference type="Pfam" id="PF07690">
    <property type="entry name" value="MFS_1"/>
    <property type="match status" value="1"/>
</dbReference>
<evidence type="ECO:0000259" key="6">
    <source>
        <dbReference type="PROSITE" id="PS50850"/>
    </source>
</evidence>
<dbReference type="InterPro" id="IPR020846">
    <property type="entry name" value="MFS_dom"/>
</dbReference>
<evidence type="ECO:0000256" key="3">
    <source>
        <dbReference type="ARBA" id="ARBA00022989"/>
    </source>
</evidence>
<dbReference type="AlphaFoldDB" id="A0A2X2SW55"/>
<feature type="transmembrane region" description="Helical" evidence="5">
    <location>
        <begin position="106"/>
        <end position="124"/>
    </location>
</feature>
<feature type="transmembrane region" description="Helical" evidence="5">
    <location>
        <begin position="21"/>
        <end position="39"/>
    </location>
</feature>
<proteinExistence type="predicted"/>
<protein>
    <submittedName>
        <fullName evidence="7">Uncharacterized MFS-type transporter ycaD</fullName>
    </submittedName>
</protein>
<name>A0A2X2SW55_9ENTR</name>
<evidence type="ECO:0000313" key="7">
    <source>
        <dbReference type="EMBL" id="SQA96368.1"/>
    </source>
</evidence>
<gene>
    <name evidence="7" type="primary">ycaD_1</name>
    <name evidence="7" type="ORF">NCTC12120_00123</name>
</gene>
<feature type="transmembrane region" description="Helical" evidence="5">
    <location>
        <begin position="78"/>
        <end position="100"/>
    </location>
</feature>
<evidence type="ECO:0000313" key="8">
    <source>
        <dbReference type="Proteomes" id="UP000251197"/>
    </source>
</evidence>
<dbReference type="PANTHER" id="PTHR23521">
    <property type="entry name" value="TRANSPORTER MFS SUPERFAMILY"/>
    <property type="match status" value="1"/>
</dbReference>
<keyword evidence="1" id="KW-1003">Cell membrane</keyword>
<feature type="domain" description="Major facilitator superfamily (MFS) profile" evidence="6">
    <location>
        <begin position="1"/>
        <end position="131"/>
    </location>
</feature>
<evidence type="ECO:0000256" key="4">
    <source>
        <dbReference type="ARBA" id="ARBA00023136"/>
    </source>
</evidence>
<feature type="transmembrane region" description="Helical" evidence="5">
    <location>
        <begin position="45"/>
        <end position="66"/>
    </location>
</feature>
<evidence type="ECO:0000256" key="5">
    <source>
        <dbReference type="SAM" id="Phobius"/>
    </source>
</evidence>
<dbReference type="SUPFAM" id="SSF103473">
    <property type="entry name" value="MFS general substrate transporter"/>
    <property type="match status" value="1"/>
</dbReference>
<organism evidence="7 8">
    <name type="scientific">Cedecea neteri</name>
    <dbReference type="NCBI Taxonomy" id="158822"/>
    <lineage>
        <taxon>Bacteria</taxon>
        <taxon>Pseudomonadati</taxon>
        <taxon>Pseudomonadota</taxon>
        <taxon>Gammaproteobacteria</taxon>
        <taxon>Enterobacterales</taxon>
        <taxon>Enterobacteriaceae</taxon>
        <taxon>Cedecea</taxon>
    </lineage>
</organism>
<evidence type="ECO:0000256" key="1">
    <source>
        <dbReference type="ARBA" id="ARBA00022475"/>
    </source>
</evidence>
<dbReference type="PANTHER" id="PTHR23521:SF2">
    <property type="entry name" value="TRANSPORTER MFS SUPERFAMILY"/>
    <property type="match status" value="1"/>
</dbReference>
<sequence>MLALLVSGRWGRLADKYGRLLVLRVQVFVVILGCLAMLSNAAMGPALFVLGAFGFTLYPVAMAWACERIERHQLVAMNQALLLSYTIGSLIGPTITALLMQNYSDNVLFIMMAAVSFVYLMMLLRKAGHHPGPVAHA</sequence>
<dbReference type="EMBL" id="UAVU01000003">
    <property type="protein sequence ID" value="SQA96368.1"/>
    <property type="molecule type" value="Genomic_DNA"/>
</dbReference>
<reference evidence="7 8" key="1">
    <citation type="submission" date="2018-06" db="EMBL/GenBank/DDBJ databases">
        <authorList>
            <consortium name="Pathogen Informatics"/>
            <person name="Doyle S."/>
        </authorList>
    </citation>
    <scope>NUCLEOTIDE SEQUENCE [LARGE SCALE GENOMIC DNA]</scope>
    <source>
        <strain evidence="7 8">NCTC12120</strain>
    </source>
</reference>
<dbReference type="PROSITE" id="PS50850">
    <property type="entry name" value="MFS"/>
    <property type="match status" value="1"/>
</dbReference>
<evidence type="ECO:0000256" key="2">
    <source>
        <dbReference type="ARBA" id="ARBA00022692"/>
    </source>
</evidence>
<dbReference type="Proteomes" id="UP000251197">
    <property type="component" value="Unassembled WGS sequence"/>
</dbReference>
<keyword evidence="4 5" id="KW-0472">Membrane</keyword>
<dbReference type="GO" id="GO:0005886">
    <property type="term" value="C:plasma membrane"/>
    <property type="evidence" value="ECO:0007669"/>
    <property type="project" value="TreeGrafter"/>
</dbReference>
<dbReference type="Gene3D" id="1.20.1250.20">
    <property type="entry name" value="MFS general substrate transporter like domains"/>
    <property type="match status" value="1"/>
</dbReference>